<feature type="domain" description="Phorbol-ester/DAG-type" evidence="6">
    <location>
        <begin position="400"/>
        <end position="452"/>
    </location>
</feature>
<dbReference type="GeneID" id="111294624"/>
<sequence>MDIKPFLHKHYLLFDHYNNQDASCDKCNQKIDRWAYNCETCNFWLHSACAEQQLPPQISHSFHSQHPLTLYFDVIDFICDKCFTLSRGHRYHCNDCNLEIDVSCAAHSTHDETVLGKKESRRSDSRYRKIDHFVHRDRLTGIFNYRKVGKKHRSCGWCEKHLSGMCYGCFECFEKFYIHETCLSNIPTKILGHPFHTSHPLYIQPAMKFNNSKPCCNACKDEIVGEAYRCQKCQFSLHVLCSRLQPSLKHEIHDHGLSYFEIKHPNVTYQCNMCDKNIGAKYIQNRFYRCVQCDFNFHLKCLEILPSVIHKYHRHTLILVNRFREDDSGEYFCDICEEERKPKHPIYCCKNCTYIAHIQCALNKVDSKVLKPELIQQEEAEKGNEESQKHDLERQIEHFTHQHSLNYYEVIEKKEDLLCKACNLEINGEGYGCESCEYYLHKTCAKLSYEVLHPLHTQHPLKLFAGSEPFLCEECRDFSVGFMYVCYLCSFIVDVKCATIKTHDNESQRRKEMGRESKLCLFSQDHELYFLNFSLKPQKDFKCSICFLLLSGPIQYCIRCHYFLHESCLGFPREIQLSLIHPEHPLHPIVNKSRYAGCLACRVSFDKYDIVYNCEECEFYLHLSCANSLRRALESKLHKHPLFYFGTECQELFMGDHGHPLTICNGCKYSLGGVPFYRCILCCLNFHLACVLIPHFIKSKCHIHPLTLRDCFVEDDSGEYYCDICEEERLPKDHIYFCEECGGLFVAHIECVLNYMEEEMAAAEKSSSNLILDFENTSRQAENEVSTDDSKEEEQSNSENSAMEASTEEQQSD</sequence>
<reference evidence="8" key="1">
    <citation type="submission" date="2025-08" db="UniProtKB">
        <authorList>
            <consortium name="RefSeq"/>
        </authorList>
    </citation>
    <scope>IDENTIFICATION</scope>
    <source>
        <tissue evidence="8">Fruit stalk</tissue>
    </source>
</reference>
<dbReference type="PROSITE" id="PS50081">
    <property type="entry name" value="ZF_DAG_PE_2"/>
    <property type="match status" value="3"/>
</dbReference>
<dbReference type="KEGG" id="dzi:111294624"/>
<dbReference type="PANTHER" id="PTHR46288">
    <property type="entry name" value="PHORBOL-ESTER/DAG-TYPE DOMAIN-CONTAINING PROTEIN"/>
    <property type="match status" value="1"/>
</dbReference>
<feature type="domain" description="Phorbol-ester/DAG-type" evidence="6">
    <location>
        <begin position="9"/>
        <end position="57"/>
    </location>
</feature>
<dbReference type="InterPro" id="IPR046349">
    <property type="entry name" value="C1-like_sf"/>
</dbReference>
<dbReference type="RefSeq" id="XP_022743779.1">
    <property type="nucleotide sequence ID" value="XM_022888044.1"/>
</dbReference>
<organism evidence="7 8">
    <name type="scientific">Durio zibethinus</name>
    <name type="common">Durian</name>
    <dbReference type="NCBI Taxonomy" id="66656"/>
    <lineage>
        <taxon>Eukaryota</taxon>
        <taxon>Viridiplantae</taxon>
        <taxon>Streptophyta</taxon>
        <taxon>Embryophyta</taxon>
        <taxon>Tracheophyta</taxon>
        <taxon>Spermatophyta</taxon>
        <taxon>Magnoliopsida</taxon>
        <taxon>eudicotyledons</taxon>
        <taxon>Gunneridae</taxon>
        <taxon>Pentapetalae</taxon>
        <taxon>rosids</taxon>
        <taxon>malvids</taxon>
        <taxon>Malvales</taxon>
        <taxon>Malvaceae</taxon>
        <taxon>Helicteroideae</taxon>
        <taxon>Durio</taxon>
    </lineage>
</organism>
<evidence type="ECO:0000313" key="8">
    <source>
        <dbReference type="RefSeq" id="XP_022743779.1"/>
    </source>
</evidence>
<gene>
    <name evidence="8" type="primary">LOC111294624</name>
</gene>
<evidence type="ECO:0000256" key="2">
    <source>
        <dbReference type="ARBA" id="ARBA00022737"/>
    </source>
</evidence>
<feature type="region of interest" description="Disordered" evidence="5">
    <location>
        <begin position="778"/>
        <end position="813"/>
    </location>
</feature>
<feature type="compositionally biased region" description="Acidic residues" evidence="5">
    <location>
        <begin position="785"/>
        <end position="796"/>
    </location>
</feature>
<evidence type="ECO:0000313" key="7">
    <source>
        <dbReference type="Proteomes" id="UP000515121"/>
    </source>
</evidence>
<keyword evidence="2" id="KW-0677">Repeat</keyword>
<name>A0A6P5YTE7_DURZI</name>
<keyword evidence="1" id="KW-0479">Metal-binding</keyword>
<dbReference type="AlphaFoldDB" id="A0A6P5YTE7"/>
<evidence type="ECO:0000256" key="4">
    <source>
        <dbReference type="ARBA" id="ARBA00022833"/>
    </source>
</evidence>
<dbReference type="Proteomes" id="UP000515121">
    <property type="component" value="Unplaced"/>
</dbReference>
<dbReference type="InterPro" id="IPR001965">
    <property type="entry name" value="Znf_PHD"/>
</dbReference>
<dbReference type="Pfam" id="PF03107">
    <property type="entry name" value="C1_2"/>
    <property type="match status" value="8"/>
</dbReference>
<dbReference type="SUPFAM" id="SSF57889">
    <property type="entry name" value="Cysteine-rich domain"/>
    <property type="match status" value="8"/>
</dbReference>
<proteinExistence type="predicted"/>
<dbReference type="SMART" id="SM00249">
    <property type="entry name" value="PHD"/>
    <property type="match status" value="5"/>
</dbReference>
<dbReference type="PANTHER" id="PTHR46288:SF86">
    <property type="entry name" value="PHORBOL-ESTER_DAG-TYPE DOMAIN-CONTAINING PROTEIN"/>
    <property type="match status" value="1"/>
</dbReference>
<dbReference type="InterPro" id="IPR004146">
    <property type="entry name" value="DC1"/>
</dbReference>
<feature type="domain" description="Phorbol-ester/DAG-type" evidence="6">
    <location>
        <begin position="254"/>
        <end position="309"/>
    </location>
</feature>
<evidence type="ECO:0000256" key="3">
    <source>
        <dbReference type="ARBA" id="ARBA00022771"/>
    </source>
</evidence>
<protein>
    <submittedName>
        <fullName evidence="8">Uncharacterized protein LOC111294624</fullName>
    </submittedName>
</protein>
<dbReference type="OrthoDB" id="1884766at2759"/>
<keyword evidence="7" id="KW-1185">Reference proteome</keyword>
<evidence type="ECO:0000256" key="1">
    <source>
        <dbReference type="ARBA" id="ARBA00022723"/>
    </source>
</evidence>
<accession>A0A6P5YTE7</accession>
<evidence type="ECO:0000256" key="5">
    <source>
        <dbReference type="SAM" id="MobiDB-lite"/>
    </source>
</evidence>
<evidence type="ECO:0000259" key="6">
    <source>
        <dbReference type="PROSITE" id="PS50081"/>
    </source>
</evidence>
<keyword evidence="3" id="KW-0863">Zinc-finger</keyword>
<keyword evidence="4" id="KW-0862">Zinc</keyword>
<dbReference type="InterPro" id="IPR002219">
    <property type="entry name" value="PKC_DAG/PE"/>
</dbReference>
<dbReference type="GO" id="GO:0008270">
    <property type="term" value="F:zinc ion binding"/>
    <property type="evidence" value="ECO:0007669"/>
    <property type="project" value="UniProtKB-KW"/>
</dbReference>
<dbReference type="SMART" id="SM00109">
    <property type="entry name" value="C1"/>
    <property type="match status" value="7"/>
</dbReference>